<gene>
    <name evidence="1" type="ORF">GCM10010517_67520</name>
</gene>
<comment type="caution">
    <text evidence="1">The sequence shown here is derived from an EMBL/GenBank/DDBJ whole genome shotgun (WGS) entry which is preliminary data.</text>
</comment>
<dbReference type="InterPro" id="IPR036188">
    <property type="entry name" value="FAD/NAD-bd_sf"/>
</dbReference>
<dbReference type="Gene3D" id="3.50.50.60">
    <property type="entry name" value="FAD/NAD(P)-binding domain"/>
    <property type="match status" value="1"/>
</dbReference>
<dbReference type="GO" id="GO:0004497">
    <property type="term" value="F:monooxygenase activity"/>
    <property type="evidence" value="ECO:0007669"/>
    <property type="project" value="UniProtKB-KW"/>
</dbReference>
<accession>A0ABN3W7P7</accession>
<protein>
    <submittedName>
        <fullName evidence="1">FAD-binding monooxygenase</fullName>
    </submittedName>
</protein>
<sequence length="391" mass="42480">MHILLDAGRTQLDRWFPGFSDGMLSRGAVLADVGSTAAFYLNGHRKVPVPGNEVISSTRPFLESYVHSRLAECGNVVFRKGRARGLRFDSGRVSGVLFSGGDDADGSETLSSDLVVDAMGRSSRLGEWLAGAGWQPPALERLHVDLGYATALFTRDPADSGMLAVHSLSLPDSGMPRLASMAAVEGNRWIVVVTGYARERPVRDTEDFLERCRQDPSGHFGKAVGLERMLGGVATYRHPDNRRRAFSRLSRFPGGLVALGDSVASFNPIYGQGMSSAGLHAACLDEYLRGGPSLSEPARDYFENVDKVVAAAWQTSAASDALLPHSSATPTRQDRAAKVVMDAVLRASLVDREVHRRFLDVANMRAHPNTLLRPGTLLRVARRWRTDVSPV</sequence>
<keyword evidence="1" id="KW-0503">Monooxygenase</keyword>
<dbReference type="SUPFAM" id="SSF51905">
    <property type="entry name" value="FAD/NAD(P)-binding domain"/>
    <property type="match status" value="1"/>
</dbReference>
<name>A0ABN3W7P7_9ACTN</name>
<evidence type="ECO:0000313" key="2">
    <source>
        <dbReference type="Proteomes" id="UP001500831"/>
    </source>
</evidence>
<evidence type="ECO:0000313" key="1">
    <source>
        <dbReference type="EMBL" id="GAA2901677.1"/>
    </source>
</evidence>
<keyword evidence="2" id="KW-1185">Reference proteome</keyword>
<dbReference type="EMBL" id="BAAAVI010000071">
    <property type="protein sequence ID" value="GAA2901677.1"/>
    <property type="molecule type" value="Genomic_DNA"/>
</dbReference>
<reference evidence="1 2" key="1">
    <citation type="journal article" date="2019" name="Int. J. Syst. Evol. Microbiol.">
        <title>The Global Catalogue of Microorganisms (GCM) 10K type strain sequencing project: providing services to taxonomists for standard genome sequencing and annotation.</title>
        <authorList>
            <consortium name="The Broad Institute Genomics Platform"/>
            <consortium name="The Broad Institute Genome Sequencing Center for Infectious Disease"/>
            <person name="Wu L."/>
            <person name="Ma J."/>
        </authorList>
    </citation>
    <scope>NUCLEOTIDE SEQUENCE [LARGE SCALE GENOMIC DNA]</scope>
    <source>
        <strain evidence="1 2">JCM 6242</strain>
    </source>
</reference>
<proteinExistence type="predicted"/>
<organism evidence="1 2">
    <name type="scientific">Streptosporangium fragile</name>
    <dbReference type="NCBI Taxonomy" id="46186"/>
    <lineage>
        <taxon>Bacteria</taxon>
        <taxon>Bacillati</taxon>
        <taxon>Actinomycetota</taxon>
        <taxon>Actinomycetes</taxon>
        <taxon>Streptosporangiales</taxon>
        <taxon>Streptosporangiaceae</taxon>
        <taxon>Streptosporangium</taxon>
    </lineage>
</organism>
<dbReference type="Proteomes" id="UP001500831">
    <property type="component" value="Unassembled WGS sequence"/>
</dbReference>
<keyword evidence="1" id="KW-0560">Oxidoreductase</keyword>